<name>A0A2S1LML1_9FLAO</name>
<proteinExistence type="predicted"/>
<dbReference type="Proteomes" id="UP000244677">
    <property type="component" value="Chromosome"/>
</dbReference>
<keyword evidence="2" id="KW-1185">Reference proteome</keyword>
<protein>
    <submittedName>
        <fullName evidence="1">Uncharacterized protein</fullName>
    </submittedName>
</protein>
<gene>
    <name evidence="1" type="ORF">FK004_06570</name>
</gene>
<dbReference type="AlphaFoldDB" id="A0A2S1LML1"/>
<sequence length="62" mass="7274">MNRIALDTFIPAQKNEFIYNLGFRTRGEKKIRAIIEKSTMINENGKLVIIKSRLFLNESFKI</sequence>
<organism evidence="1 2">
    <name type="scientific">Flavobacterium kingsejongi</name>
    <dbReference type="NCBI Taxonomy" id="1678728"/>
    <lineage>
        <taxon>Bacteria</taxon>
        <taxon>Pseudomonadati</taxon>
        <taxon>Bacteroidota</taxon>
        <taxon>Flavobacteriia</taxon>
        <taxon>Flavobacteriales</taxon>
        <taxon>Flavobacteriaceae</taxon>
        <taxon>Flavobacterium</taxon>
    </lineage>
</organism>
<accession>A0A2S1LML1</accession>
<reference evidence="1 2" key="1">
    <citation type="submission" date="2017-04" db="EMBL/GenBank/DDBJ databases">
        <title>Complete genome sequence of Flavobacterium kingsejong AJ004.</title>
        <authorList>
            <person name="Lee P.C."/>
        </authorList>
    </citation>
    <scope>NUCLEOTIDE SEQUENCE [LARGE SCALE GENOMIC DNA]</scope>
    <source>
        <strain evidence="1 2">AJ004</strain>
    </source>
</reference>
<evidence type="ECO:0000313" key="1">
    <source>
        <dbReference type="EMBL" id="AWG24918.1"/>
    </source>
</evidence>
<dbReference type="EMBL" id="CP020919">
    <property type="protein sequence ID" value="AWG24918.1"/>
    <property type="molecule type" value="Genomic_DNA"/>
</dbReference>
<dbReference type="KEGG" id="fki:FK004_06570"/>
<evidence type="ECO:0000313" key="2">
    <source>
        <dbReference type="Proteomes" id="UP000244677"/>
    </source>
</evidence>